<dbReference type="Gramene" id="AET1Gv20380800.22">
    <property type="protein sequence ID" value="AET1Gv20380800.22"/>
    <property type="gene ID" value="AET1Gv20380800"/>
</dbReference>
<organism evidence="2 3">
    <name type="scientific">Aegilops tauschii subsp. strangulata</name>
    <name type="common">Goatgrass</name>
    <dbReference type="NCBI Taxonomy" id="200361"/>
    <lineage>
        <taxon>Eukaryota</taxon>
        <taxon>Viridiplantae</taxon>
        <taxon>Streptophyta</taxon>
        <taxon>Embryophyta</taxon>
        <taxon>Tracheophyta</taxon>
        <taxon>Spermatophyta</taxon>
        <taxon>Magnoliopsida</taxon>
        <taxon>Liliopsida</taxon>
        <taxon>Poales</taxon>
        <taxon>Poaceae</taxon>
        <taxon>BOP clade</taxon>
        <taxon>Pooideae</taxon>
        <taxon>Triticodae</taxon>
        <taxon>Triticeae</taxon>
        <taxon>Triticinae</taxon>
        <taxon>Aegilops</taxon>
    </lineage>
</organism>
<dbReference type="EnsemblPlants" id="AET1Gv20380800.22">
    <property type="protein sequence ID" value="AET1Gv20380800.22"/>
    <property type="gene ID" value="AET1Gv20380800"/>
</dbReference>
<reference evidence="3" key="1">
    <citation type="journal article" date="2014" name="Science">
        <title>Ancient hybridizations among the ancestral genomes of bread wheat.</title>
        <authorList>
            <consortium name="International Wheat Genome Sequencing Consortium,"/>
            <person name="Marcussen T."/>
            <person name="Sandve S.R."/>
            <person name="Heier L."/>
            <person name="Spannagl M."/>
            <person name="Pfeifer M."/>
            <person name="Jakobsen K.S."/>
            <person name="Wulff B.B."/>
            <person name="Steuernagel B."/>
            <person name="Mayer K.F."/>
            <person name="Olsen O.A."/>
        </authorList>
    </citation>
    <scope>NUCLEOTIDE SEQUENCE [LARGE SCALE GENOMIC DNA]</scope>
    <source>
        <strain evidence="3">cv. AL8/78</strain>
    </source>
</reference>
<feature type="compositionally biased region" description="Polar residues" evidence="1">
    <location>
        <begin position="41"/>
        <end position="69"/>
    </location>
</feature>
<reference evidence="2" key="3">
    <citation type="journal article" date="2017" name="Nature">
        <title>Genome sequence of the progenitor of the wheat D genome Aegilops tauschii.</title>
        <authorList>
            <person name="Luo M.C."/>
            <person name="Gu Y.Q."/>
            <person name="Puiu D."/>
            <person name="Wang H."/>
            <person name="Twardziok S.O."/>
            <person name="Deal K.R."/>
            <person name="Huo N."/>
            <person name="Zhu T."/>
            <person name="Wang L."/>
            <person name="Wang Y."/>
            <person name="McGuire P.E."/>
            <person name="Liu S."/>
            <person name="Long H."/>
            <person name="Ramasamy R.K."/>
            <person name="Rodriguez J.C."/>
            <person name="Van S.L."/>
            <person name="Yuan L."/>
            <person name="Wang Z."/>
            <person name="Xia Z."/>
            <person name="Xiao L."/>
            <person name="Anderson O.D."/>
            <person name="Ouyang S."/>
            <person name="Liang Y."/>
            <person name="Zimin A.V."/>
            <person name="Pertea G."/>
            <person name="Qi P."/>
            <person name="Bennetzen J.L."/>
            <person name="Dai X."/>
            <person name="Dawson M.W."/>
            <person name="Muller H.G."/>
            <person name="Kugler K."/>
            <person name="Rivarola-Duarte L."/>
            <person name="Spannagl M."/>
            <person name="Mayer K.F.X."/>
            <person name="Lu F.H."/>
            <person name="Bevan M.W."/>
            <person name="Leroy P."/>
            <person name="Li P."/>
            <person name="You F.M."/>
            <person name="Sun Q."/>
            <person name="Liu Z."/>
            <person name="Lyons E."/>
            <person name="Wicker T."/>
            <person name="Salzberg S.L."/>
            <person name="Devos K.M."/>
            <person name="Dvorak J."/>
        </authorList>
    </citation>
    <scope>NUCLEOTIDE SEQUENCE [LARGE SCALE GENOMIC DNA]</scope>
    <source>
        <strain evidence="2">cv. AL8/78</strain>
    </source>
</reference>
<reference evidence="3" key="2">
    <citation type="journal article" date="2017" name="Nat. Plants">
        <title>The Aegilops tauschii genome reveals multiple impacts of transposons.</title>
        <authorList>
            <person name="Zhao G."/>
            <person name="Zou C."/>
            <person name="Li K."/>
            <person name="Wang K."/>
            <person name="Li T."/>
            <person name="Gao L."/>
            <person name="Zhang X."/>
            <person name="Wang H."/>
            <person name="Yang Z."/>
            <person name="Liu X."/>
            <person name="Jiang W."/>
            <person name="Mao L."/>
            <person name="Kong X."/>
            <person name="Jiao Y."/>
            <person name="Jia J."/>
        </authorList>
    </citation>
    <scope>NUCLEOTIDE SEQUENCE [LARGE SCALE GENOMIC DNA]</scope>
    <source>
        <strain evidence="3">cv. AL8/78</strain>
    </source>
</reference>
<dbReference type="Proteomes" id="UP000015105">
    <property type="component" value="Chromosome 1D"/>
</dbReference>
<evidence type="ECO:0000313" key="2">
    <source>
        <dbReference type="EnsemblPlants" id="AET1Gv20380800.22"/>
    </source>
</evidence>
<accession>A0A452YDB6</accession>
<dbReference type="AlphaFoldDB" id="A0A452YDB6"/>
<evidence type="ECO:0000313" key="3">
    <source>
        <dbReference type="Proteomes" id="UP000015105"/>
    </source>
</evidence>
<reference evidence="2" key="5">
    <citation type="journal article" date="2021" name="G3 (Bethesda)">
        <title>Aegilops tauschii genome assembly Aet v5.0 features greater sequence contiguity and improved annotation.</title>
        <authorList>
            <person name="Wang L."/>
            <person name="Zhu T."/>
            <person name="Rodriguez J.C."/>
            <person name="Deal K.R."/>
            <person name="Dubcovsky J."/>
            <person name="McGuire P.E."/>
            <person name="Lux T."/>
            <person name="Spannagl M."/>
            <person name="Mayer K.F.X."/>
            <person name="Baldrich P."/>
            <person name="Meyers B.C."/>
            <person name="Huo N."/>
            <person name="Gu Y.Q."/>
            <person name="Zhou H."/>
            <person name="Devos K.M."/>
            <person name="Bennetzen J.L."/>
            <person name="Unver T."/>
            <person name="Budak H."/>
            <person name="Gulick P.J."/>
            <person name="Galiba G."/>
            <person name="Kalapos B."/>
            <person name="Nelson D.R."/>
            <person name="Li P."/>
            <person name="You F.M."/>
            <person name="Luo M.C."/>
            <person name="Dvorak J."/>
        </authorList>
    </citation>
    <scope>NUCLEOTIDE SEQUENCE [LARGE SCALE GENOMIC DNA]</scope>
    <source>
        <strain evidence="2">cv. AL8/78</strain>
    </source>
</reference>
<sequence>MRHRMNLVSTDARLTLQTTTHTHASTKPTSMEATGGHKEPTGSTRSKPAARASTSLSTHCRVRSSTTPASRDFGSREQGRCQEISGARGK</sequence>
<feature type="compositionally biased region" description="Low complexity" evidence="1">
    <location>
        <begin position="9"/>
        <end position="29"/>
    </location>
</feature>
<reference evidence="2" key="4">
    <citation type="submission" date="2019-03" db="UniProtKB">
        <authorList>
            <consortium name="EnsemblPlants"/>
        </authorList>
    </citation>
    <scope>IDENTIFICATION</scope>
</reference>
<proteinExistence type="predicted"/>
<name>A0A452YDB6_AEGTS</name>
<keyword evidence="3" id="KW-1185">Reference proteome</keyword>
<feature type="region of interest" description="Disordered" evidence="1">
    <location>
        <begin position="1"/>
        <end position="90"/>
    </location>
</feature>
<evidence type="ECO:0000256" key="1">
    <source>
        <dbReference type="SAM" id="MobiDB-lite"/>
    </source>
</evidence>
<protein>
    <submittedName>
        <fullName evidence="2">Uncharacterized protein</fullName>
    </submittedName>
</protein>